<dbReference type="GO" id="GO:0003677">
    <property type="term" value="F:DNA binding"/>
    <property type="evidence" value="ECO:0007669"/>
    <property type="project" value="InterPro"/>
</dbReference>
<dbReference type="SUPFAM" id="SSF47413">
    <property type="entry name" value="lambda repressor-like DNA-binding domains"/>
    <property type="match status" value="1"/>
</dbReference>
<evidence type="ECO:0000313" key="2">
    <source>
        <dbReference type="Proteomes" id="UP000654670"/>
    </source>
</evidence>
<dbReference type="AlphaFoldDB" id="A0A917S4T7"/>
<protein>
    <recommendedName>
        <fullName evidence="3">Transcriptional regulator</fullName>
    </recommendedName>
</protein>
<evidence type="ECO:0000313" key="1">
    <source>
        <dbReference type="EMBL" id="GGL58022.1"/>
    </source>
</evidence>
<dbReference type="EMBL" id="BMOK01000009">
    <property type="protein sequence ID" value="GGL58022.1"/>
    <property type="molecule type" value="Genomic_DNA"/>
</dbReference>
<evidence type="ECO:0008006" key="3">
    <source>
        <dbReference type="Google" id="ProtNLM"/>
    </source>
</evidence>
<gene>
    <name evidence="1" type="ORF">GCM10007968_22520</name>
</gene>
<reference evidence="1" key="1">
    <citation type="journal article" date="2014" name="Int. J. Syst. Evol. Microbiol.">
        <title>Complete genome sequence of Corynebacterium casei LMG S-19264T (=DSM 44701T), isolated from a smear-ripened cheese.</title>
        <authorList>
            <consortium name="US DOE Joint Genome Institute (JGI-PGF)"/>
            <person name="Walter F."/>
            <person name="Albersmeier A."/>
            <person name="Kalinowski J."/>
            <person name="Ruckert C."/>
        </authorList>
    </citation>
    <scope>NUCLEOTIDE SEQUENCE</scope>
    <source>
        <strain evidence="1">JCM 15325</strain>
    </source>
</reference>
<organism evidence="1 2">
    <name type="scientific">Sporolactobacillus putidus</name>
    <dbReference type="NCBI Taxonomy" id="492735"/>
    <lineage>
        <taxon>Bacteria</taxon>
        <taxon>Bacillati</taxon>
        <taxon>Bacillota</taxon>
        <taxon>Bacilli</taxon>
        <taxon>Bacillales</taxon>
        <taxon>Sporolactobacillaceae</taxon>
        <taxon>Sporolactobacillus</taxon>
    </lineage>
</organism>
<keyword evidence="2" id="KW-1185">Reference proteome</keyword>
<dbReference type="InterPro" id="IPR010982">
    <property type="entry name" value="Lambda_DNA-bd_dom_sf"/>
</dbReference>
<name>A0A917S4T7_9BACL</name>
<dbReference type="RefSeq" id="WP_188803390.1">
    <property type="nucleotide sequence ID" value="NZ_BMOK01000009.1"/>
</dbReference>
<reference evidence="1" key="2">
    <citation type="submission" date="2020-09" db="EMBL/GenBank/DDBJ databases">
        <authorList>
            <person name="Sun Q."/>
            <person name="Ohkuma M."/>
        </authorList>
    </citation>
    <scope>NUCLEOTIDE SEQUENCE</scope>
    <source>
        <strain evidence="1">JCM 15325</strain>
    </source>
</reference>
<accession>A0A917S4T7</accession>
<proteinExistence type="predicted"/>
<comment type="caution">
    <text evidence="1">The sequence shown here is derived from an EMBL/GenBank/DDBJ whole genome shotgun (WGS) entry which is preliminary data.</text>
</comment>
<dbReference type="Proteomes" id="UP000654670">
    <property type="component" value="Unassembled WGS sequence"/>
</dbReference>
<sequence>MKQQANKDIREAIERAAVTHWQVADAMGKSQYTLSIWLRKPLKGEKRELVLSAIKKAKREYGEDAE</sequence>